<evidence type="ECO:0000313" key="2">
    <source>
        <dbReference type="EMBL" id="KZM26479.1"/>
    </source>
</evidence>
<feature type="compositionally biased region" description="Basic residues" evidence="1">
    <location>
        <begin position="138"/>
        <end position="148"/>
    </location>
</feature>
<feature type="compositionally biased region" description="Basic and acidic residues" evidence="1">
    <location>
        <begin position="21"/>
        <end position="38"/>
    </location>
</feature>
<dbReference type="EMBL" id="JYNV01000103">
    <property type="protein sequence ID" value="KZM26479.1"/>
    <property type="molecule type" value="Genomic_DNA"/>
</dbReference>
<protein>
    <submittedName>
        <fullName evidence="2">Uncharacterized protein</fullName>
    </submittedName>
</protein>
<evidence type="ECO:0000313" key="3">
    <source>
        <dbReference type="Proteomes" id="UP000076837"/>
    </source>
</evidence>
<gene>
    <name evidence="2" type="ORF">ST47_g2368</name>
</gene>
<reference evidence="2 3" key="1">
    <citation type="journal article" date="2016" name="Sci. Rep.">
        <title>Draft genome sequencing and secretome analysis of fungal phytopathogen Ascochyta rabiei provides insight into the necrotrophic effector repertoire.</title>
        <authorList>
            <person name="Verma S."/>
            <person name="Gazara R.K."/>
            <person name="Nizam S."/>
            <person name="Parween S."/>
            <person name="Chattopadhyay D."/>
            <person name="Verma P.K."/>
        </authorList>
    </citation>
    <scope>NUCLEOTIDE SEQUENCE [LARGE SCALE GENOMIC DNA]</scope>
    <source>
        <strain evidence="2 3">ArDII</strain>
    </source>
</reference>
<dbReference type="Proteomes" id="UP000076837">
    <property type="component" value="Unassembled WGS sequence"/>
</dbReference>
<feature type="region of interest" description="Disordered" evidence="1">
    <location>
        <begin position="133"/>
        <end position="158"/>
    </location>
</feature>
<accession>A0A163JNT5</accession>
<keyword evidence="3" id="KW-1185">Reference proteome</keyword>
<feature type="compositionally biased region" description="Polar residues" evidence="1">
    <location>
        <begin position="1"/>
        <end position="19"/>
    </location>
</feature>
<name>A0A163JNT5_DIDRA</name>
<dbReference type="AlphaFoldDB" id="A0A163JNT5"/>
<proteinExistence type="predicted"/>
<feature type="compositionally biased region" description="Low complexity" evidence="1">
    <location>
        <begin position="149"/>
        <end position="158"/>
    </location>
</feature>
<comment type="caution">
    <text evidence="2">The sequence shown here is derived from an EMBL/GenBank/DDBJ whole genome shotgun (WGS) entry which is preliminary data.</text>
</comment>
<sequence length="158" mass="17303">MNPLATSFTFPKASASASARTDPEPRDSSRETSTKDTRAAINSPASAIQVNEVDRLSAYVDGISVTENHSASSSYIPAHEEEQISPLSRKRLQTQLQTTAKELMSMATRKQLAERQAYLRDLSVQIAKLQPPLQFAMKRGRQKGKGRKGQQTGGIDEA</sequence>
<evidence type="ECO:0000256" key="1">
    <source>
        <dbReference type="SAM" id="MobiDB-lite"/>
    </source>
</evidence>
<feature type="region of interest" description="Disordered" evidence="1">
    <location>
        <begin position="1"/>
        <end position="46"/>
    </location>
</feature>
<organism evidence="2 3">
    <name type="scientific">Didymella rabiei</name>
    <name type="common">Chickpea ascochyta blight fungus</name>
    <name type="synonym">Mycosphaerella rabiei</name>
    <dbReference type="NCBI Taxonomy" id="5454"/>
    <lineage>
        <taxon>Eukaryota</taxon>
        <taxon>Fungi</taxon>
        <taxon>Dikarya</taxon>
        <taxon>Ascomycota</taxon>
        <taxon>Pezizomycotina</taxon>
        <taxon>Dothideomycetes</taxon>
        <taxon>Pleosporomycetidae</taxon>
        <taxon>Pleosporales</taxon>
        <taxon>Pleosporineae</taxon>
        <taxon>Didymellaceae</taxon>
        <taxon>Ascochyta</taxon>
    </lineage>
</organism>